<evidence type="ECO:0000256" key="9">
    <source>
        <dbReference type="ARBA" id="ARBA00055427"/>
    </source>
</evidence>
<comment type="function">
    <text evidence="9">Acts as a ligand for C-C chemokine receptor CCR2. Signals through binding and activation of CCR2 and induces a strong chemotactic response and mobilization of intracellular calcium ions. Exhibits a chemotactic activity for monocytes and lymphocytes but not neutrophils.</text>
</comment>
<evidence type="ECO:0000313" key="14">
    <source>
        <dbReference type="Proteomes" id="UP001178461"/>
    </source>
</evidence>
<keyword evidence="5" id="KW-0964">Secreted</keyword>
<evidence type="ECO:0000256" key="8">
    <source>
        <dbReference type="ARBA" id="ARBA00023198"/>
    </source>
</evidence>
<evidence type="ECO:0000256" key="4">
    <source>
        <dbReference type="ARBA" id="ARBA00022514"/>
    </source>
</evidence>
<dbReference type="FunFam" id="2.60.40.1900:FF:000001">
    <property type="entry name" value="Beta-microseminoprotein"/>
    <property type="match status" value="1"/>
</dbReference>
<evidence type="ECO:0000256" key="10">
    <source>
        <dbReference type="ARBA" id="ARBA00067795"/>
    </source>
</evidence>
<dbReference type="GO" id="GO:0006935">
    <property type="term" value="P:chemotaxis"/>
    <property type="evidence" value="ECO:0007669"/>
    <property type="project" value="UniProtKB-KW"/>
</dbReference>
<dbReference type="GO" id="GO:0005615">
    <property type="term" value="C:extracellular space"/>
    <property type="evidence" value="ECO:0007669"/>
    <property type="project" value="UniProtKB-KW"/>
</dbReference>
<feature type="region of interest" description="Disordered" evidence="11">
    <location>
        <begin position="119"/>
        <end position="149"/>
    </location>
</feature>
<dbReference type="Pfam" id="PF05825">
    <property type="entry name" value="PSP94"/>
    <property type="match status" value="1"/>
</dbReference>
<dbReference type="GO" id="GO:0005737">
    <property type="term" value="C:cytoplasm"/>
    <property type="evidence" value="ECO:0007669"/>
    <property type="project" value="TreeGrafter"/>
</dbReference>
<sequence>MAAKARLGAAAAFWAPLRGCLLLALLLQLPGARALCYFHAQAPCLYKEKHFGPGESWQDANCSKCFCLDPLGVGCCDMMQPPVDFPAWCEARYDSRACKISLVQRGRPRLPCVNNLEPGWGSGQAPEQQPGSRGGAKARLGRQSLEAKR</sequence>
<feature type="chain" id="PRO_5041313867" description="Prostate-associated microseminoprotein" evidence="12">
    <location>
        <begin position="35"/>
        <end position="149"/>
    </location>
</feature>
<evidence type="ECO:0000256" key="5">
    <source>
        <dbReference type="ARBA" id="ARBA00022525"/>
    </source>
</evidence>
<dbReference type="PANTHER" id="PTHR10500">
    <property type="entry name" value="BETA-MICROSEMINOPROTEIN"/>
    <property type="match status" value="1"/>
</dbReference>
<keyword evidence="14" id="KW-1185">Reference proteome</keyword>
<dbReference type="EMBL" id="OX395136">
    <property type="protein sequence ID" value="CAI5788003.1"/>
    <property type="molecule type" value="Genomic_DNA"/>
</dbReference>
<evidence type="ECO:0000256" key="6">
    <source>
        <dbReference type="ARBA" id="ARBA00022729"/>
    </source>
</evidence>
<gene>
    <name evidence="13" type="ORF">PODLI_1B010091</name>
</gene>
<keyword evidence="4" id="KW-0202">Cytokine</keyword>
<keyword evidence="8" id="KW-0395">Inflammatory response</keyword>
<comment type="similarity">
    <text evidence="2">Belongs to the beta-microseminoprotein family.</text>
</comment>
<keyword evidence="3" id="KW-0145">Chemotaxis</keyword>
<evidence type="ECO:0000313" key="13">
    <source>
        <dbReference type="EMBL" id="CAI5788003.1"/>
    </source>
</evidence>
<reference evidence="13" key="1">
    <citation type="submission" date="2022-12" db="EMBL/GenBank/DDBJ databases">
        <authorList>
            <person name="Alioto T."/>
            <person name="Alioto T."/>
            <person name="Gomez Garrido J."/>
        </authorList>
    </citation>
    <scope>NUCLEOTIDE SEQUENCE</scope>
</reference>
<dbReference type="AlphaFoldDB" id="A0AA35PJR2"/>
<evidence type="ECO:0000256" key="12">
    <source>
        <dbReference type="SAM" id="SignalP"/>
    </source>
</evidence>
<comment type="subcellular location">
    <subcellularLocation>
        <location evidence="1">Secreted</location>
    </subcellularLocation>
</comment>
<evidence type="ECO:0000256" key="7">
    <source>
        <dbReference type="ARBA" id="ARBA00023157"/>
    </source>
</evidence>
<name>A0AA35PJR2_9SAUR</name>
<protein>
    <recommendedName>
        <fullName evidence="10">Prostate-associated microseminoprotein</fullName>
    </recommendedName>
</protein>
<dbReference type="GO" id="GO:0006954">
    <property type="term" value="P:inflammatory response"/>
    <property type="evidence" value="ECO:0007669"/>
    <property type="project" value="UniProtKB-KW"/>
</dbReference>
<keyword evidence="6 12" id="KW-0732">Signal</keyword>
<dbReference type="PANTHER" id="PTHR10500:SF4">
    <property type="entry name" value="PROSTATE-ASSOCIATED MICROSEMINOPROTEIN"/>
    <property type="match status" value="1"/>
</dbReference>
<evidence type="ECO:0000256" key="2">
    <source>
        <dbReference type="ARBA" id="ARBA00010352"/>
    </source>
</evidence>
<dbReference type="Proteomes" id="UP001178461">
    <property type="component" value="Chromosome 11"/>
</dbReference>
<organism evidence="13 14">
    <name type="scientific">Podarcis lilfordi</name>
    <name type="common">Lilford's wall lizard</name>
    <dbReference type="NCBI Taxonomy" id="74358"/>
    <lineage>
        <taxon>Eukaryota</taxon>
        <taxon>Metazoa</taxon>
        <taxon>Chordata</taxon>
        <taxon>Craniata</taxon>
        <taxon>Vertebrata</taxon>
        <taxon>Euteleostomi</taxon>
        <taxon>Lepidosauria</taxon>
        <taxon>Squamata</taxon>
        <taxon>Bifurcata</taxon>
        <taxon>Unidentata</taxon>
        <taxon>Episquamata</taxon>
        <taxon>Laterata</taxon>
        <taxon>Lacertibaenia</taxon>
        <taxon>Lacertidae</taxon>
        <taxon>Podarcis</taxon>
    </lineage>
</organism>
<proteinExistence type="inferred from homology"/>
<evidence type="ECO:0000256" key="11">
    <source>
        <dbReference type="SAM" id="MobiDB-lite"/>
    </source>
</evidence>
<feature type="signal peptide" evidence="12">
    <location>
        <begin position="1"/>
        <end position="34"/>
    </location>
</feature>
<evidence type="ECO:0000256" key="1">
    <source>
        <dbReference type="ARBA" id="ARBA00004613"/>
    </source>
</evidence>
<accession>A0AA35PJR2</accession>
<dbReference type="Gene3D" id="2.60.40.1900">
    <property type="entry name" value="Beta-microseminoprotein (PSP94) domain"/>
    <property type="match status" value="1"/>
</dbReference>
<evidence type="ECO:0000256" key="3">
    <source>
        <dbReference type="ARBA" id="ARBA00022500"/>
    </source>
</evidence>
<keyword evidence="7" id="KW-1015">Disulfide bond</keyword>
<dbReference type="InterPro" id="IPR008735">
    <property type="entry name" value="PSP94"/>
</dbReference>
<dbReference type="GO" id="GO:0005125">
    <property type="term" value="F:cytokine activity"/>
    <property type="evidence" value="ECO:0007669"/>
    <property type="project" value="UniProtKB-KW"/>
</dbReference>